<dbReference type="PANTHER" id="PTHR38926">
    <property type="entry name" value="F-BOX DOMAIN CONTAINING PROTEIN, EXPRESSED"/>
    <property type="match status" value="1"/>
</dbReference>
<dbReference type="EMBL" id="CM032188">
    <property type="protein sequence ID" value="KAG7088466.1"/>
    <property type="molecule type" value="Genomic_DNA"/>
</dbReference>
<comment type="caution">
    <text evidence="2">The sequence shown here is derived from an EMBL/GenBank/DDBJ whole genome shotgun (WGS) entry which is preliminary data.</text>
</comment>
<protein>
    <recommendedName>
        <fullName evidence="4">F-box domain-containing protein</fullName>
    </recommendedName>
</protein>
<evidence type="ECO:0000313" key="2">
    <source>
        <dbReference type="EMBL" id="KAG7088466.1"/>
    </source>
</evidence>
<dbReference type="RefSeq" id="XP_043004937.1">
    <property type="nucleotide sequence ID" value="XM_043157570.1"/>
</dbReference>
<reference evidence="2" key="1">
    <citation type="journal article" date="2021" name="Genome Biol. Evol.">
        <title>The assembled and annotated genome of the fairy-ring fungus Marasmius oreades.</title>
        <authorList>
            <person name="Hiltunen M."/>
            <person name="Ament-Velasquez S.L."/>
            <person name="Johannesson H."/>
        </authorList>
    </citation>
    <scope>NUCLEOTIDE SEQUENCE</scope>
    <source>
        <strain evidence="2">03SP1</strain>
    </source>
</reference>
<feature type="region of interest" description="Disordered" evidence="1">
    <location>
        <begin position="84"/>
        <end position="138"/>
    </location>
</feature>
<dbReference type="SUPFAM" id="SSF52047">
    <property type="entry name" value="RNI-like"/>
    <property type="match status" value="1"/>
</dbReference>
<evidence type="ECO:0008006" key="4">
    <source>
        <dbReference type="Google" id="ProtNLM"/>
    </source>
</evidence>
<evidence type="ECO:0000313" key="3">
    <source>
        <dbReference type="Proteomes" id="UP001049176"/>
    </source>
</evidence>
<feature type="region of interest" description="Disordered" evidence="1">
    <location>
        <begin position="225"/>
        <end position="247"/>
    </location>
</feature>
<accession>A0A9P7RRH4</accession>
<dbReference type="Gene3D" id="3.80.10.10">
    <property type="entry name" value="Ribonuclease Inhibitor"/>
    <property type="match status" value="1"/>
</dbReference>
<proteinExistence type="predicted"/>
<dbReference type="GeneID" id="66081530"/>
<evidence type="ECO:0000256" key="1">
    <source>
        <dbReference type="SAM" id="MobiDB-lite"/>
    </source>
</evidence>
<dbReference type="OrthoDB" id="3341212at2759"/>
<dbReference type="InterPro" id="IPR032675">
    <property type="entry name" value="LRR_dom_sf"/>
</dbReference>
<feature type="compositionally biased region" description="Acidic residues" evidence="1">
    <location>
        <begin position="84"/>
        <end position="110"/>
    </location>
</feature>
<dbReference type="AlphaFoldDB" id="A0A9P7RRH4"/>
<gene>
    <name evidence="2" type="ORF">E1B28_012455</name>
</gene>
<keyword evidence="3" id="KW-1185">Reference proteome</keyword>
<dbReference type="PANTHER" id="PTHR38926:SF5">
    <property type="entry name" value="F-BOX AND LEUCINE-RICH REPEAT PROTEIN 6"/>
    <property type="match status" value="1"/>
</dbReference>
<name>A0A9P7RRH4_9AGAR</name>
<sequence length="633" mass="72296">MSRNLRNVGFIGFQEQLEEDLTKLLTEVVRSNPGMKHKDAFKKVTQAMLENNPFVPPKGCPINDLPNELLGYIFQVGLSMADDEDEWDEEDEYDDDDDDSELESESEDDEPPRKQKGKGQTTKKEPGECEEGEAEKERKEKAIRKMPFQMLVSHVCKHWREVALETPTLWTSMSFCYGSSIDSAKTWVERSKNQPLEIDIDCSLPEDEPILRHEDGFSDDELVEDYEHEDEGGDHPNTAQTQTSEDLPIPSKSQIAEFLNVVMPHVNRWQSFRLTASHYDRIFLVLERLSQCQSAPALELLELSNHDDQEDYETFPQPEYKQGFLLFNGNAPNLKFVRFWGVHLDWDASLSFMKGLREIELAYHTNDVRPSFGTFANMVTASPDLETLSLATSGPMRSSPESPWPETQRTIEIPSLKELVLAQHEQEYIMNLLSLLSTPNVVSLNLDFDSQDFTELAMLLAKPLHDRRAGSLLSGLQQLKISGMPCNTKAREAMLEQLVNLKIINLNCCDEEEVEFFDLIKKMKPSPDGNYETPGPSVLYCPNLISIYTTGIDGKQMKAFIEARRQGGVPVKRVGMSEDDDVEEREEKWLKEHVEEVEFFEPDSDFEEAFVEIEDEFSDIDSSDDDPMETDAD</sequence>
<dbReference type="KEGG" id="more:E1B28_012455"/>
<organism evidence="2 3">
    <name type="scientific">Marasmius oreades</name>
    <name type="common">fairy-ring Marasmius</name>
    <dbReference type="NCBI Taxonomy" id="181124"/>
    <lineage>
        <taxon>Eukaryota</taxon>
        <taxon>Fungi</taxon>
        <taxon>Dikarya</taxon>
        <taxon>Basidiomycota</taxon>
        <taxon>Agaricomycotina</taxon>
        <taxon>Agaricomycetes</taxon>
        <taxon>Agaricomycetidae</taxon>
        <taxon>Agaricales</taxon>
        <taxon>Marasmiineae</taxon>
        <taxon>Marasmiaceae</taxon>
        <taxon>Marasmius</taxon>
    </lineage>
</organism>
<dbReference type="Proteomes" id="UP001049176">
    <property type="component" value="Chromosome 8"/>
</dbReference>